<dbReference type="InterPro" id="IPR011659">
    <property type="entry name" value="WD40"/>
</dbReference>
<comment type="subcellular location">
    <subcellularLocation>
        <location evidence="1">Membrane</location>
    </subcellularLocation>
</comment>
<dbReference type="Gene3D" id="2.120.10.30">
    <property type="entry name" value="TolB, C-terminal domain"/>
    <property type="match status" value="2"/>
</dbReference>
<keyword evidence="3" id="KW-0472">Membrane</keyword>
<dbReference type="EMBL" id="JAHJDP010000119">
    <property type="protein sequence ID" value="MBU2693404.1"/>
    <property type="molecule type" value="Genomic_DNA"/>
</dbReference>
<dbReference type="Gene3D" id="2.40.160.50">
    <property type="entry name" value="membrane protein fhac: a member of the omp85/tpsb transporter family"/>
    <property type="match status" value="1"/>
</dbReference>
<dbReference type="PANTHER" id="PTHR36842:SF1">
    <property type="entry name" value="PROTEIN TOLB"/>
    <property type="match status" value="1"/>
</dbReference>
<dbReference type="GO" id="GO:0019867">
    <property type="term" value="C:outer membrane"/>
    <property type="evidence" value="ECO:0007669"/>
    <property type="project" value="InterPro"/>
</dbReference>
<sequence length="930" mass="106325">MGLRRFNILLIVFLFCALTAGSAAQFITFGKNKVQYSRFDWQILESSHFRLYYYPEEARLAEKTLVWAEESYESLRRFFARDVGQPVPLIIYSSHQDFEQTNVTPSFLPEGVAGLTEFTRGRILLPFNGSINDFRETLQHELVHAFQLSIYREASRYTSNQYAVSPPLWFTEGIAVHWSEFRDARADMILRDLCINGRLPGIEDFWRYQGSFIMYKLGQSILDYLGETYGEDRIREFYLRLGEVRTFNELFPLIYGISVGEMSDRWEYWVRQRYYPDVELEIPILFDSKLLTTSGQDFKPTPVPGHIKGFEHHFIFISARTGYSNIYAADVDAEEKDLVKILTGQRQPEFESFHAFSSRMDVSADGELIFVSKHDEKDALFTLDLATHKIKDRYGFENLIALSSPSLSPDGQRIVFSGLSRAGQNDLYLFDRRAGILHQLTDDLYDDISPDYHPGSDQIVFVSDRGPDGKTGARNLFLMDLNSREIRFLTCGPWEDLSPSWSPDGQQVLFASSRADGFDLFTVDLTGRGRRRTQALEALLDPRWLPGGEEALCSVYTENKFRCARIKLKDDLEEIELEIPPDWDTWPAETEMAQVQSRPSKYDSRMSLDVAQGAVVADPALRYGEGIQAVLSDLMGNRLLYLQLGNSTISTEDFLRNFSAGASLMDVGRRLNRGVSAYYISGDFYDAEGLPYFERRSGASFLFSYPFDKFHRVETSVGLAYSEKDWPRRDLARRGPIANHYLSFIRDNSLWLPTGPIDGERMNLTVGITMNLRRQNTENALAMLDLRRYWRIRFLSAYAVRFQARISEGPDPQLFVLGGTNSLRGYPYRHFSGTRSLLLNQEIRFPLARGFAIGLPMGVIELPGVQGALFFDVGKAWEEDQKQDLAGSYGISFRMGLAGFIVFRFDVAGRTDFKSGSSGTHTDFFVGWNY</sequence>
<comment type="similarity">
    <text evidence="2">Belongs to the TolB family.</text>
</comment>
<gene>
    <name evidence="5" type="ORF">KJ970_21005</name>
</gene>
<proteinExistence type="inferred from homology"/>
<reference evidence="5" key="1">
    <citation type="submission" date="2021-05" db="EMBL/GenBank/DDBJ databases">
        <title>Energy efficiency and biological interactions define the core microbiome of deep oligotrophic groundwater.</title>
        <authorList>
            <person name="Mehrshad M."/>
            <person name="Lopez-Fernandez M."/>
            <person name="Bell E."/>
            <person name="Bernier-Latmani R."/>
            <person name="Bertilsson S."/>
            <person name="Dopson M."/>
        </authorList>
    </citation>
    <scope>NUCLEOTIDE SEQUENCE</scope>
    <source>
        <strain evidence="5">Modern_marine.mb.64</strain>
    </source>
</reference>
<dbReference type="Pfam" id="PF01103">
    <property type="entry name" value="Omp85"/>
    <property type="match status" value="1"/>
</dbReference>
<dbReference type="InterPro" id="IPR000184">
    <property type="entry name" value="Bac_surfAg_D15"/>
</dbReference>
<feature type="domain" description="Bacterial surface antigen (D15)" evidence="4">
    <location>
        <begin position="807"/>
        <end position="914"/>
    </location>
</feature>
<evidence type="ECO:0000313" key="6">
    <source>
        <dbReference type="Proteomes" id="UP000777784"/>
    </source>
</evidence>
<evidence type="ECO:0000313" key="5">
    <source>
        <dbReference type="EMBL" id="MBU2693404.1"/>
    </source>
</evidence>
<evidence type="ECO:0000256" key="2">
    <source>
        <dbReference type="ARBA" id="ARBA00009820"/>
    </source>
</evidence>
<dbReference type="SUPFAM" id="SSF82171">
    <property type="entry name" value="DPP6 N-terminal domain-like"/>
    <property type="match status" value="1"/>
</dbReference>
<dbReference type="AlphaFoldDB" id="A0A948S1D9"/>
<protein>
    <submittedName>
        <fullName evidence="5">BamA/TamA family outer membrane protein</fullName>
    </submittedName>
</protein>
<evidence type="ECO:0000259" key="4">
    <source>
        <dbReference type="Pfam" id="PF01103"/>
    </source>
</evidence>
<name>A0A948S1D9_UNCEI</name>
<organism evidence="5 6">
    <name type="scientific">Eiseniibacteriota bacterium</name>
    <dbReference type="NCBI Taxonomy" id="2212470"/>
    <lineage>
        <taxon>Bacteria</taxon>
        <taxon>Candidatus Eiseniibacteriota</taxon>
    </lineage>
</organism>
<evidence type="ECO:0000256" key="1">
    <source>
        <dbReference type="ARBA" id="ARBA00004370"/>
    </source>
</evidence>
<dbReference type="InterPro" id="IPR011042">
    <property type="entry name" value="6-blade_b-propeller_TolB-like"/>
</dbReference>
<comment type="caution">
    <text evidence="5">The sequence shown here is derived from an EMBL/GenBank/DDBJ whole genome shotgun (WGS) entry which is preliminary data.</text>
</comment>
<evidence type="ECO:0000256" key="3">
    <source>
        <dbReference type="ARBA" id="ARBA00023136"/>
    </source>
</evidence>
<dbReference type="Proteomes" id="UP000777784">
    <property type="component" value="Unassembled WGS sequence"/>
</dbReference>
<accession>A0A948S1D9</accession>
<dbReference type="Pfam" id="PF07676">
    <property type="entry name" value="PD40"/>
    <property type="match status" value="2"/>
</dbReference>
<dbReference type="PANTHER" id="PTHR36842">
    <property type="entry name" value="PROTEIN TOLB HOMOLOG"/>
    <property type="match status" value="1"/>
</dbReference>